<feature type="transmembrane region" description="Helical" evidence="1">
    <location>
        <begin position="12"/>
        <end position="34"/>
    </location>
</feature>
<dbReference type="InterPro" id="IPR012902">
    <property type="entry name" value="N_methyl_site"/>
</dbReference>
<accession>A0ABT4D025</accession>
<comment type="caution">
    <text evidence="2">The sequence shown here is derived from an EMBL/GenBank/DDBJ whole genome shotgun (WGS) entry which is preliminary data.</text>
</comment>
<evidence type="ECO:0000313" key="2">
    <source>
        <dbReference type="EMBL" id="MCY6484584.1"/>
    </source>
</evidence>
<evidence type="ECO:0000313" key="3">
    <source>
        <dbReference type="Proteomes" id="UP001078443"/>
    </source>
</evidence>
<keyword evidence="1" id="KW-1133">Transmembrane helix</keyword>
<protein>
    <submittedName>
        <fullName evidence="2">Type II secretion system protein</fullName>
    </submittedName>
</protein>
<proteinExistence type="predicted"/>
<reference evidence="2" key="1">
    <citation type="submission" date="2022-12" db="EMBL/GenBank/DDBJ databases">
        <authorList>
            <person name="Wang J."/>
        </authorList>
    </citation>
    <scope>NUCLEOTIDE SEQUENCE</scope>
    <source>
        <strain evidence="2">HY-45-18</strain>
    </source>
</reference>
<dbReference type="NCBIfam" id="TIGR02532">
    <property type="entry name" value="IV_pilin_GFxxxE"/>
    <property type="match status" value="1"/>
</dbReference>
<dbReference type="Pfam" id="PF07963">
    <property type="entry name" value="N_methyl"/>
    <property type="match status" value="1"/>
</dbReference>
<organism evidence="2 3">
    <name type="scientific">Clostridium aestuarii</name>
    <dbReference type="NCBI Taxonomy" id="338193"/>
    <lineage>
        <taxon>Bacteria</taxon>
        <taxon>Bacillati</taxon>
        <taxon>Bacillota</taxon>
        <taxon>Clostridia</taxon>
        <taxon>Eubacteriales</taxon>
        <taxon>Clostridiaceae</taxon>
        <taxon>Clostridium</taxon>
    </lineage>
</organism>
<sequence length="270" mass="30426">MVNIKRKKGVTLLELLITLAILGMVIMPLSNMVITSLKISIMSSNEQKSANLAQKYMEKMKSEDASTIDTTQTFLEDGFEIECAVNNISDYEFTDINSSGNNTKSINYDYRIKVNDSITEFYKYDSNVDIKKGETINVLPPIIVTKTDSNISFNDGNGLNIEDSLNKKEVKIRVDINREIDNSDELKVTAENNQENSTLIFYFIKSSTVNNKPNINLIKSSGQIKSYYNILSSDDSDKSTANTRIYLITVTVKKGGKTLITNKSYKSFYE</sequence>
<keyword evidence="1" id="KW-0812">Transmembrane</keyword>
<dbReference type="RefSeq" id="WP_268040889.1">
    <property type="nucleotide sequence ID" value="NZ_JAPQER010000003.1"/>
</dbReference>
<dbReference type="EMBL" id="JAPQER010000003">
    <property type="protein sequence ID" value="MCY6484584.1"/>
    <property type="molecule type" value="Genomic_DNA"/>
</dbReference>
<evidence type="ECO:0000256" key="1">
    <source>
        <dbReference type="SAM" id="Phobius"/>
    </source>
</evidence>
<keyword evidence="3" id="KW-1185">Reference proteome</keyword>
<keyword evidence="1" id="KW-0472">Membrane</keyword>
<dbReference type="Proteomes" id="UP001078443">
    <property type="component" value="Unassembled WGS sequence"/>
</dbReference>
<gene>
    <name evidence="2" type="ORF">OW763_09550</name>
</gene>
<name>A0ABT4D025_9CLOT</name>